<keyword evidence="5 23" id="KW-0812">Transmembrane</keyword>
<dbReference type="SUPFAM" id="SSF140931">
    <property type="entry name" value="Fic-like"/>
    <property type="match status" value="1"/>
</dbReference>
<feature type="active site" evidence="19">
    <location>
        <position position="366"/>
    </location>
</feature>
<evidence type="ECO:0000256" key="20">
    <source>
        <dbReference type="PIRSR" id="PIRSR640198-2"/>
    </source>
</evidence>
<dbReference type="EMBL" id="OU963869">
    <property type="protein sequence ID" value="CAH0776539.1"/>
    <property type="molecule type" value="Genomic_DNA"/>
</dbReference>
<protein>
    <recommendedName>
        <fullName evidence="3">Protein adenylyltransferase Fic</fullName>
        <ecNumber evidence="15">2.7.7.108</ecNumber>
    </recommendedName>
    <alternativeName>
        <fullName evidence="14">De-AMPylase Fic</fullName>
    </alternativeName>
</protein>
<feature type="binding site" evidence="20">
    <location>
        <begin position="402"/>
        <end position="403"/>
    </location>
    <ligand>
        <name>ATP</name>
        <dbReference type="ChEBI" id="CHEBI:30616"/>
    </ligand>
</feature>
<keyword evidence="9" id="KW-0378">Hydrolase</keyword>
<keyword evidence="12 23" id="KW-1133">Transmembrane helix</keyword>
<comment type="catalytic activity">
    <reaction evidence="17">
        <text>L-tyrosyl-[protein] + ATP = O-(5'-adenylyl)-L-tyrosyl-[protein] + diphosphate</text>
        <dbReference type="Rhea" id="RHEA:54288"/>
        <dbReference type="Rhea" id="RHEA-COMP:10136"/>
        <dbReference type="Rhea" id="RHEA-COMP:13846"/>
        <dbReference type="ChEBI" id="CHEBI:30616"/>
        <dbReference type="ChEBI" id="CHEBI:33019"/>
        <dbReference type="ChEBI" id="CHEBI:46858"/>
        <dbReference type="ChEBI" id="CHEBI:83624"/>
        <dbReference type="EC" id="2.7.7.108"/>
    </reaction>
</comment>
<dbReference type="PANTHER" id="PTHR13504:SF34">
    <property type="entry name" value="PROTEIN ADENYLYLTRANSFERASE FICD"/>
    <property type="match status" value="1"/>
</dbReference>
<comment type="catalytic activity">
    <reaction evidence="18">
        <text>3-O-(5'-adenylyl)-L-threonyl-[protein] + H2O = L-threonyl-[protein] + AMP + H(+)</text>
        <dbReference type="Rhea" id="RHEA:55932"/>
        <dbReference type="Rhea" id="RHEA-COMP:11060"/>
        <dbReference type="Rhea" id="RHEA-COMP:13847"/>
        <dbReference type="ChEBI" id="CHEBI:15377"/>
        <dbReference type="ChEBI" id="CHEBI:15378"/>
        <dbReference type="ChEBI" id="CHEBI:30013"/>
        <dbReference type="ChEBI" id="CHEBI:138113"/>
        <dbReference type="ChEBI" id="CHEBI:456215"/>
    </reaction>
</comment>
<evidence type="ECO:0000256" key="12">
    <source>
        <dbReference type="ARBA" id="ARBA00022989"/>
    </source>
</evidence>
<evidence type="ECO:0000256" key="15">
    <source>
        <dbReference type="ARBA" id="ARBA00034531"/>
    </source>
</evidence>
<dbReference type="EC" id="2.7.7.108" evidence="15"/>
<feature type="binding site" evidence="20">
    <location>
        <begin position="370"/>
        <end position="377"/>
    </location>
    <ligand>
        <name>ATP</name>
        <dbReference type="ChEBI" id="CHEBI:30616"/>
    </ligand>
</feature>
<dbReference type="Gene3D" id="1.25.40.10">
    <property type="entry name" value="Tetratricopeptide repeat domain"/>
    <property type="match status" value="1"/>
</dbReference>
<keyword evidence="11 20" id="KW-0067">ATP-binding</keyword>
<name>A0A9P0CDK4_BEMTA</name>
<comment type="similarity">
    <text evidence="2">Belongs to the fic family.</text>
</comment>
<evidence type="ECO:0000256" key="17">
    <source>
        <dbReference type="ARBA" id="ARBA00048696"/>
    </source>
</evidence>
<dbReference type="KEGG" id="btab:109033824"/>
<dbReference type="SUPFAM" id="SSF48452">
    <property type="entry name" value="TPR-like"/>
    <property type="match status" value="1"/>
</dbReference>
<comment type="subcellular location">
    <subcellularLocation>
        <location evidence="1">Membrane</location>
        <topology evidence="1">Single-pass membrane protein</topology>
    </subcellularLocation>
</comment>
<keyword evidence="13 23" id="KW-0472">Membrane</keyword>
<gene>
    <name evidence="25" type="ORF">BEMITA_LOCUS12617</name>
</gene>
<keyword evidence="10" id="KW-0802">TPR repeat</keyword>
<dbReference type="Proteomes" id="UP001152759">
    <property type="component" value="Chromosome 8"/>
</dbReference>
<proteinExistence type="inferred from homology"/>
<dbReference type="Gene3D" id="1.10.3290.10">
    <property type="entry name" value="Fido-like domain"/>
    <property type="match status" value="1"/>
</dbReference>
<accession>A0A9P0CDK4</accession>
<evidence type="ECO:0000256" key="11">
    <source>
        <dbReference type="ARBA" id="ARBA00022840"/>
    </source>
</evidence>
<evidence type="ECO:0000256" key="13">
    <source>
        <dbReference type="ARBA" id="ARBA00023136"/>
    </source>
</evidence>
<keyword evidence="6" id="KW-0548">Nucleotidyltransferase</keyword>
<dbReference type="AlphaFoldDB" id="A0A9P0CDK4"/>
<evidence type="ECO:0000256" key="23">
    <source>
        <dbReference type="SAM" id="Phobius"/>
    </source>
</evidence>
<evidence type="ECO:0000256" key="22">
    <source>
        <dbReference type="PIRSR" id="PIRSR640198-4"/>
    </source>
</evidence>
<dbReference type="PANTHER" id="PTHR13504">
    <property type="entry name" value="FIDO DOMAIN-CONTAINING PROTEIN DDB_G0283145"/>
    <property type="match status" value="1"/>
</dbReference>
<reference evidence="25" key="1">
    <citation type="submission" date="2021-12" db="EMBL/GenBank/DDBJ databases">
        <authorList>
            <person name="King R."/>
        </authorList>
    </citation>
    <scope>NUCLEOTIDE SEQUENCE</scope>
</reference>
<evidence type="ECO:0000256" key="9">
    <source>
        <dbReference type="ARBA" id="ARBA00022801"/>
    </source>
</evidence>
<evidence type="ECO:0000259" key="24">
    <source>
        <dbReference type="PROSITE" id="PS51459"/>
    </source>
</evidence>
<evidence type="ECO:0000256" key="8">
    <source>
        <dbReference type="ARBA" id="ARBA00022741"/>
    </source>
</evidence>
<evidence type="ECO:0000313" key="26">
    <source>
        <dbReference type="Proteomes" id="UP001152759"/>
    </source>
</evidence>
<feature type="domain" description="Fido" evidence="24">
    <location>
        <begin position="288"/>
        <end position="423"/>
    </location>
</feature>
<dbReference type="InterPro" id="IPR003812">
    <property type="entry name" value="Fido"/>
</dbReference>
<feature type="binding site" evidence="20">
    <location>
        <position position="410"/>
    </location>
    <ligand>
        <name>ATP</name>
        <dbReference type="ChEBI" id="CHEBI:30616"/>
    </ligand>
</feature>
<dbReference type="GO" id="GO:0044603">
    <property type="term" value="F:protein adenylylhydrolase activity"/>
    <property type="evidence" value="ECO:0007669"/>
    <property type="project" value="UniProtKB-ARBA"/>
</dbReference>
<evidence type="ECO:0000256" key="21">
    <source>
        <dbReference type="PIRSR" id="PIRSR640198-3"/>
    </source>
</evidence>
<evidence type="ECO:0000256" key="10">
    <source>
        <dbReference type="ARBA" id="ARBA00022803"/>
    </source>
</evidence>
<feature type="transmembrane region" description="Helical" evidence="23">
    <location>
        <begin position="34"/>
        <end position="54"/>
    </location>
</feature>
<evidence type="ECO:0000256" key="16">
    <source>
        <dbReference type="ARBA" id="ARBA00047939"/>
    </source>
</evidence>
<keyword evidence="4" id="KW-0808">Transferase</keyword>
<evidence type="ECO:0000256" key="18">
    <source>
        <dbReference type="ARBA" id="ARBA00049297"/>
    </source>
</evidence>
<dbReference type="InterPro" id="IPR036597">
    <property type="entry name" value="Fido-like_dom_sf"/>
</dbReference>
<dbReference type="GO" id="GO:0030544">
    <property type="term" value="F:Hsp70 protein binding"/>
    <property type="evidence" value="ECO:0007669"/>
    <property type="project" value="UniProtKB-ARBA"/>
</dbReference>
<evidence type="ECO:0000256" key="2">
    <source>
        <dbReference type="ARBA" id="ARBA00009742"/>
    </source>
</evidence>
<dbReference type="InterPro" id="IPR040198">
    <property type="entry name" value="Fido_containing"/>
</dbReference>
<keyword evidence="7" id="KW-0677">Repeat</keyword>
<evidence type="ECO:0000256" key="5">
    <source>
        <dbReference type="ARBA" id="ARBA00022692"/>
    </source>
</evidence>
<feature type="glycosylation site" description="N-linked (GlcNAc...) asparagine" evidence="22">
    <location>
        <position position="278"/>
    </location>
</feature>
<evidence type="ECO:0000256" key="6">
    <source>
        <dbReference type="ARBA" id="ARBA00022695"/>
    </source>
</evidence>
<dbReference type="Pfam" id="PF02661">
    <property type="entry name" value="Fic"/>
    <property type="match status" value="1"/>
</dbReference>
<dbReference type="FunFam" id="1.10.3290.10:FF:000001">
    <property type="entry name" value="adenosine monophosphate-protein transferase FICD"/>
    <property type="match status" value="1"/>
</dbReference>
<evidence type="ECO:0000256" key="1">
    <source>
        <dbReference type="ARBA" id="ARBA00004167"/>
    </source>
</evidence>
<sequence length="459" mass="52202">MVCGPSLPHNHYRFSEQLECLSAKFRLNIRDNGIMLKLTFFLTFIFGILFSIVLHKLSIYLTTDSVRYVPPDTKVFTLIPFESSVHNDILDIAPRPSDVEPSYSEGEAVASLQIALEVWKSGRLDKAKKLFEHAVTLAPKCPDILTYYGEFLEESQNDILAADQLYFKALVQSPNHRRAITNRQRTASLVEEIDRTTLRRIDKKRDHVASIPDSDPALQKAKKESYFQHIYHTVGIEGNSMTLSQTRSIVETRMAIGGKSIAEHNEILGLDAALKYINATLIKRLGKISIDDILEIHQRVLGFVDPIESGAFRRTQVFVGGHIPPTPHHIPPLMEEFAEWLNSDQALRMHPVRYAALAHYKLVHIHPFTDGNGRTSRLLMNMILMQAGYPPVIIPKQERHKYYQMLELANEGDIRPFIRFIAECTEQTLNLFIWATTEFGTTVPALDVDVKTIMGSWVI</sequence>
<evidence type="ECO:0000256" key="14">
    <source>
        <dbReference type="ARBA" id="ARBA00030885"/>
    </source>
</evidence>
<dbReference type="GO" id="GO:0070733">
    <property type="term" value="F:AMPylase activity"/>
    <property type="evidence" value="ECO:0007669"/>
    <property type="project" value="UniProtKB-EC"/>
</dbReference>
<keyword evidence="26" id="KW-1185">Reference proteome</keyword>
<feature type="site" description="Important for autoinhibition of adenylyltransferase activity" evidence="21">
    <location>
        <position position="237"/>
    </location>
</feature>
<organism evidence="25 26">
    <name type="scientific">Bemisia tabaci</name>
    <name type="common">Sweetpotato whitefly</name>
    <name type="synonym">Aleurodes tabaci</name>
    <dbReference type="NCBI Taxonomy" id="7038"/>
    <lineage>
        <taxon>Eukaryota</taxon>
        <taxon>Metazoa</taxon>
        <taxon>Ecdysozoa</taxon>
        <taxon>Arthropoda</taxon>
        <taxon>Hexapoda</taxon>
        <taxon>Insecta</taxon>
        <taxon>Pterygota</taxon>
        <taxon>Neoptera</taxon>
        <taxon>Paraneoptera</taxon>
        <taxon>Hemiptera</taxon>
        <taxon>Sternorrhyncha</taxon>
        <taxon>Aleyrodoidea</taxon>
        <taxon>Aleyrodidae</taxon>
        <taxon>Aleyrodinae</taxon>
        <taxon>Bemisia</taxon>
    </lineage>
</organism>
<evidence type="ECO:0000313" key="25">
    <source>
        <dbReference type="EMBL" id="CAH0776539.1"/>
    </source>
</evidence>
<comment type="catalytic activity">
    <reaction evidence="16">
        <text>L-threonyl-[protein] + ATP = 3-O-(5'-adenylyl)-L-threonyl-[protein] + diphosphate</text>
        <dbReference type="Rhea" id="RHEA:54292"/>
        <dbReference type="Rhea" id="RHEA-COMP:11060"/>
        <dbReference type="Rhea" id="RHEA-COMP:13847"/>
        <dbReference type="ChEBI" id="CHEBI:30013"/>
        <dbReference type="ChEBI" id="CHEBI:30616"/>
        <dbReference type="ChEBI" id="CHEBI:33019"/>
        <dbReference type="ChEBI" id="CHEBI:138113"/>
        <dbReference type="EC" id="2.7.7.108"/>
    </reaction>
</comment>
<evidence type="ECO:0000256" key="7">
    <source>
        <dbReference type="ARBA" id="ARBA00022737"/>
    </source>
</evidence>
<dbReference type="GO" id="GO:0005524">
    <property type="term" value="F:ATP binding"/>
    <property type="evidence" value="ECO:0007669"/>
    <property type="project" value="UniProtKB-KW"/>
</dbReference>
<evidence type="ECO:0000256" key="19">
    <source>
        <dbReference type="PIRSR" id="PIRSR640198-1"/>
    </source>
</evidence>
<keyword evidence="8 20" id="KW-0547">Nucleotide-binding</keyword>
<dbReference type="InterPro" id="IPR011990">
    <property type="entry name" value="TPR-like_helical_dom_sf"/>
</dbReference>
<dbReference type="PROSITE" id="PS51459">
    <property type="entry name" value="FIDO"/>
    <property type="match status" value="1"/>
</dbReference>
<feature type="binding site" evidence="20">
    <location>
        <begin position="319"/>
        <end position="322"/>
    </location>
    <ligand>
        <name>ATP</name>
        <dbReference type="ChEBI" id="CHEBI:30616"/>
    </ligand>
</feature>
<dbReference type="GO" id="GO:0016020">
    <property type="term" value="C:membrane"/>
    <property type="evidence" value="ECO:0007669"/>
    <property type="project" value="UniProtKB-SubCell"/>
</dbReference>
<evidence type="ECO:0000256" key="4">
    <source>
        <dbReference type="ARBA" id="ARBA00022679"/>
    </source>
</evidence>
<evidence type="ECO:0000256" key="3">
    <source>
        <dbReference type="ARBA" id="ARBA00014915"/>
    </source>
</evidence>